<sequence length="61" mass="7013">MTKYRFTAFKASGEVIKDEDWTFESEEQAKIKGALKVKELDLADTTHRLVNNTGKLVLFHI</sequence>
<dbReference type="Proteomes" id="UP000245938">
    <property type="component" value="Unassembled WGS sequence"/>
</dbReference>
<accession>A0A2U3AJH0</accession>
<dbReference type="AlphaFoldDB" id="A0A2U3AJH0"/>
<evidence type="ECO:0000313" key="2">
    <source>
        <dbReference type="Proteomes" id="UP000245938"/>
    </source>
</evidence>
<name>A0A2U3AJH0_9BACL</name>
<evidence type="ECO:0008006" key="3">
    <source>
        <dbReference type="Google" id="ProtNLM"/>
    </source>
</evidence>
<reference evidence="1 2" key="1">
    <citation type="submission" date="2018-05" db="EMBL/GenBank/DDBJ databases">
        <title>Kurthia sibirica genome sequence.</title>
        <authorList>
            <person name="Maclea K.S."/>
            <person name="Goen A.E."/>
        </authorList>
    </citation>
    <scope>NUCLEOTIDE SEQUENCE [LARGE SCALE GENOMIC DNA]</scope>
    <source>
        <strain evidence="1 2">ATCC 49154</strain>
    </source>
</reference>
<dbReference type="EMBL" id="QFVR01000018">
    <property type="protein sequence ID" value="PWI24662.1"/>
    <property type="molecule type" value="Genomic_DNA"/>
</dbReference>
<gene>
    <name evidence="1" type="ORF">DEX24_12610</name>
</gene>
<dbReference type="RefSeq" id="WP_109306767.1">
    <property type="nucleotide sequence ID" value="NZ_BJUF01000009.1"/>
</dbReference>
<comment type="caution">
    <text evidence="1">The sequence shown here is derived from an EMBL/GenBank/DDBJ whole genome shotgun (WGS) entry which is preliminary data.</text>
</comment>
<dbReference type="Pfam" id="PF14120">
    <property type="entry name" value="YhzD"/>
    <property type="match status" value="1"/>
</dbReference>
<keyword evidence="2" id="KW-1185">Reference proteome</keyword>
<proteinExistence type="predicted"/>
<organism evidence="1 2">
    <name type="scientific">Kurthia sibirica</name>
    <dbReference type="NCBI Taxonomy" id="202750"/>
    <lineage>
        <taxon>Bacteria</taxon>
        <taxon>Bacillati</taxon>
        <taxon>Bacillota</taxon>
        <taxon>Bacilli</taxon>
        <taxon>Bacillales</taxon>
        <taxon>Caryophanaceae</taxon>
        <taxon>Kurthia</taxon>
    </lineage>
</organism>
<evidence type="ECO:0000313" key="1">
    <source>
        <dbReference type="EMBL" id="PWI24662.1"/>
    </source>
</evidence>
<protein>
    <recommendedName>
        <fullName evidence="3">YhzD-like protein</fullName>
    </recommendedName>
</protein>
<dbReference type="OrthoDB" id="2355652at2"/>
<dbReference type="InterPro" id="IPR025544">
    <property type="entry name" value="YhzD"/>
</dbReference>